<proteinExistence type="predicted"/>
<name>A0A699QTS3_TANCI</name>
<dbReference type="EMBL" id="BKCJ011050882">
    <property type="protein sequence ID" value="GFC75250.1"/>
    <property type="molecule type" value="Genomic_DNA"/>
</dbReference>
<sequence length="36" mass="4204">DILEFLEDGYAPETSVKIEDEFLHEVFNFTPKKKSS</sequence>
<evidence type="ECO:0000313" key="1">
    <source>
        <dbReference type="EMBL" id="GFC75250.1"/>
    </source>
</evidence>
<organism evidence="1">
    <name type="scientific">Tanacetum cinerariifolium</name>
    <name type="common">Dalmatian daisy</name>
    <name type="synonym">Chrysanthemum cinerariifolium</name>
    <dbReference type="NCBI Taxonomy" id="118510"/>
    <lineage>
        <taxon>Eukaryota</taxon>
        <taxon>Viridiplantae</taxon>
        <taxon>Streptophyta</taxon>
        <taxon>Embryophyta</taxon>
        <taxon>Tracheophyta</taxon>
        <taxon>Spermatophyta</taxon>
        <taxon>Magnoliopsida</taxon>
        <taxon>eudicotyledons</taxon>
        <taxon>Gunneridae</taxon>
        <taxon>Pentapetalae</taxon>
        <taxon>asterids</taxon>
        <taxon>campanulids</taxon>
        <taxon>Asterales</taxon>
        <taxon>Asteraceae</taxon>
        <taxon>Asteroideae</taxon>
        <taxon>Anthemideae</taxon>
        <taxon>Anthemidinae</taxon>
        <taxon>Tanacetum</taxon>
    </lineage>
</organism>
<accession>A0A699QTS3</accession>
<dbReference type="AlphaFoldDB" id="A0A699QTS3"/>
<reference evidence="1" key="1">
    <citation type="journal article" date="2019" name="Sci. Rep.">
        <title>Draft genome of Tanacetum cinerariifolium, the natural source of mosquito coil.</title>
        <authorList>
            <person name="Yamashiro T."/>
            <person name="Shiraishi A."/>
            <person name="Satake H."/>
            <person name="Nakayama K."/>
        </authorList>
    </citation>
    <scope>NUCLEOTIDE SEQUENCE</scope>
</reference>
<protein>
    <submittedName>
        <fullName evidence="1">Uncharacterized protein</fullName>
    </submittedName>
</protein>
<feature type="non-terminal residue" evidence="1">
    <location>
        <position position="1"/>
    </location>
</feature>
<comment type="caution">
    <text evidence="1">The sequence shown here is derived from an EMBL/GenBank/DDBJ whole genome shotgun (WGS) entry which is preliminary data.</text>
</comment>
<gene>
    <name evidence="1" type="ORF">Tci_847220</name>
</gene>